<protein>
    <submittedName>
        <fullName evidence="6">ATP-binding cassette domain-containing protein</fullName>
    </submittedName>
</protein>
<keyword evidence="7" id="KW-1185">Reference proteome</keyword>
<evidence type="ECO:0000313" key="6">
    <source>
        <dbReference type="EMBL" id="MCB5160879.1"/>
    </source>
</evidence>
<dbReference type="PROSITE" id="PS50893">
    <property type="entry name" value="ABC_TRANSPORTER_2"/>
    <property type="match status" value="1"/>
</dbReference>
<evidence type="ECO:0000256" key="1">
    <source>
        <dbReference type="ARBA" id="ARBA00005417"/>
    </source>
</evidence>
<dbReference type="EMBL" id="JAJATW010000003">
    <property type="protein sequence ID" value="MCB5160879.1"/>
    <property type="molecule type" value="Genomic_DNA"/>
</dbReference>
<keyword evidence="4 6" id="KW-0067">ATP-binding</keyword>
<dbReference type="RefSeq" id="WP_226753263.1">
    <property type="nucleotide sequence ID" value="NZ_JAJATW010000003.1"/>
</dbReference>
<evidence type="ECO:0000259" key="5">
    <source>
        <dbReference type="PROSITE" id="PS50893"/>
    </source>
</evidence>
<dbReference type="SMART" id="SM00382">
    <property type="entry name" value="AAA"/>
    <property type="match status" value="1"/>
</dbReference>
<comment type="caution">
    <text evidence="6">The sequence shown here is derived from an EMBL/GenBank/DDBJ whole genome shotgun (WGS) entry which is preliminary data.</text>
</comment>
<dbReference type="InterPro" id="IPR050166">
    <property type="entry name" value="ABC_transporter_ATP-bind"/>
</dbReference>
<keyword evidence="3" id="KW-0547">Nucleotide-binding</keyword>
<dbReference type="InterPro" id="IPR027417">
    <property type="entry name" value="P-loop_NTPase"/>
</dbReference>
<dbReference type="PANTHER" id="PTHR42788:SF19">
    <property type="entry name" value="ALIPHATIC SULFONATES IMPORT ATP-BINDING PROTEIN SSUB 2"/>
    <property type="match status" value="1"/>
</dbReference>
<comment type="similarity">
    <text evidence="1">Belongs to the ABC transporter superfamily.</text>
</comment>
<dbReference type="InterPro" id="IPR003593">
    <property type="entry name" value="AAA+_ATPase"/>
</dbReference>
<evidence type="ECO:0000256" key="4">
    <source>
        <dbReference type="ARBA" id="ARBA00022840"/>
    </source>
</evidence>
<dbReference type="PROSITE" id="PS00211">
    <property type="entry name" value="ABC_TRANSPORTER_1"/>
    <property type="match status" value="1"/>
</dbReference>
<keyword evidence="2" id="KW-0813">Transport</keyword>
<evidence type="ECO:0000256" key="3">
    <source>
        <dbReference type="ARBA" id="ARBA00022741"/>
    </source>
</evidence>
<dbReference type="Gene3D" id="3.40.50.300">
    <property type="entry name" value="P-loop containing nucleotide triphosphate hydrolases"/>
    <property type="match status" value="1"/>
</dbReference>
<dbReference type="GO" id="GO:0016887">
    <property type="term" value="F:ATP hydrolysis activity"/>
    <property type="evidence" value="ECO:0007669"/>
    <property type="project" value="InterPro"/>
</dbReference>
<evidence type="ECO:0000313" key="7">
    <source>
        <dbReference type="Proteomes" id="UP001139095"/>
    </source>
</evidence>
<dbReference type="Pfam" id="PF00005">
    <property type="entry name" value="ABC_tran"/>
    <property type="match status" value="1"/>
</dbReference>
<reference evidence="6" key="1">
    <citation type="submission" date="2021-10" db="EMBL/GenBank/DDBJ databases">
        <title>Marinomonas pontica sp. nov., isolated from the Black Sea.</title>
        <authorList>
            <person name="Zhao L.-H."/>
            <person name="Xue J.-H."/>
        </authorList>
    </citation>
    <scope>NUCLEOTIDE SEQUENCE</scope>
    <source>
        <strain evidence="6">E8</strain>
    </source>
</reference>
<proteinExistence type="inferred from homology"/>
<dbReference type="Proteomes" id="UP001139095">
    <property type="component" value="Unassembled WGS sequence"/>
</dbReference>
<feature type="domain" description="ABC transporter" evidence="5">
    <location>
        <begin position="10"/>
        <end position="262"/>
    </location>
</feature>
<name>A0A9X1ILC3_9GAMM</name>
<evidence type="ECO:0000256" key="2">
    <source>
        <dbReference type="ARBA" id="ARBA00022448"/>
    </source>
</evidence>
<sequence length="286" mass="32194">MDVVSNVSHAKTQDVDVSYEIQASLCYADQTKPVYKNLRMTLPKQTFTCLLGESGCGKTSLLRQITGFDDGSSQSECIVTEVNKGVRRTVTLSDSIAYMAQQDLLMPWLNSLENVLLCDYLTQPLWHKWRRNTAKKEREKRDKALFLLETLGLVEAAYKAPNQLSGGMRQRVALARTLMQDKPVVLMDEPFAALDAINRYRLQDLAAEMLAEKSVVLVTHDAQEAIRLGQQILVFPNQRDNQESDVQPVFDFVRPSFPETAIPRPINAELGRYQAALLQAMEAVPC</sequence>
<dbReference type="SUPFAM" id="SSF52540">
    <property type="entry name" value="P-loop containing nucleoside triphosphate hydrolases"/>
    <property type="match status" value="1"/>
</dbReference>
<dbReference type="InterPro" id="IPR017871">
    <property type="entry name" value="ABC_transporter-like_CS"/>
</dbReference>
<dbReference type="GO" id="GO:0005524">
    <property type="term" value="F:ATP binding"/>
    <property type="evidence" value="ECO:0007669"/>
    <property type="project" value="UniProtKB-KW"/>
</dbReference>
<dbReference type="PANTHER" id="PTHR42788">
    <property type="entry name" value="TAURINE IMPORT ATP-BINDING PROTEIN-RELATED"/>
    <property type="match status" value="1"/>
</dbReference>
<dbReference type="InterPro" id="IPR003439">
    <property type="entry name" value="ABC_transporter-like_ATP-bd"/>
</dbReference>
<accession>A0A9X1ILC3</accession>
<gene>
    <name evidence="6" type="ORF">LG368_03075</name>
</gene>
<organism evidence="6 7">
    <name type="scientific">Marinomonas algarum</name>
    <dbReference type="NCBI Taxonomy" id="2883105"/>
    <lineage>
        <taxon>Bacteria</taxon>
        <taxon>Pseudomonadati</taxon>
        <taxon>Pseudomonadota</taxon>
        <taxon>Gammaproteobacteria</taxon>
        <taxon>Oceanospirillales</taxon>
        <taxon>Oceanospirillaceae</taxon>
        <taxon>Marinomonas</taxon>
    </lineage>
</organism>
<dbReference type="AlphaFoldDB" id="A0A9X1ILC3"/>